<gene>
    <name evidence="2" type="ORF">Gxy13693_018_073</name>
</gene>
<feature type="chain" id="PRO_5002310705" description="Secreted protein" evidence="1">
    <location>
        <begin position="30"/>
        <end position="73"/>
    </location>
</feature>
<dbReference type="AlphaFoldDB" id="A0A0D6Q7F1"/>
<evidence type="ECO:0008006" key="4">
    <source>
        <dbReference type="Google" id="ProtNLM"/>
    </source>
</evidence>
<keyword evidence="1" id="KW-0732">Signal</keyword>
<organism evidence="2 3">
    <name type="scientific">Komagataeibacter xylinus NBRC 13693</name>
    <dbReference type="NCBI Taxonomy" id="1234668"/>
    <lineage>
        <taxon>Bacteria</taxon>
        <taxon>Pseudomonadati</taxon>
        <taxon>Pseudomonadota</taxon>
        <taxon>Alphaproteobacteria</taxon>
        <taxon>Acetobacterales</taxon>
        <taxon>Acetobacteraceae</taxon>
        <taxon>Komagataeibacter</taxon>
    </lineage>
</organism>
<accession>A0A0D6Q7F1</accession>
<dbReference type="EMBL" id="BANJ01000018">
    <property type="protein sequence ID" value="GAN99248.1"/>
    <property type="molecule type" value="Genomic_DNA"/>
</dbReference>
<reference evidence="2 3" key="1">
    <citation type="submission" date="2012-11" db="EMBL/GenBank/DDBJ databases">
        <title>Whole genome sequence of Gluconacetobacter xylinus NBRC 13693.</title>
        <authorList>
            <person name="Azuma Y."/>
            <person name="Higashiura N."/>
            <person name="Hirakawa H."/>
            <person name="Matsushita K."/>
        </authorList>
    </citation>
    <scope>NUCLEOTIDE SEQUENCE [LARGE SCALE GENOMIC DNA]</scope>
    <source>
        <strain evidence="2 3">NBRC 13693</strain>
    </source>
</reference>
<evidence type="ECO:0000256" key="1">
    <source>
        <dbReference type="SAM" id="SignalP"/>
    </source>
</evidence>
<evidence type="ECO:0000313" key="3">
    <source>
        <dbReference type="Proteomes" id="UP000032683"/>
    </source>
</evidence>
<proteinExistence type="predicted"/>
<feature type="signal peptide" evidence="1">
    <location>
        <begin position="1"/>
        <end position="29"/>
    </location>
</feature>
<name>A0A0D6Q7F1_KOMXY</name>
<comment type="caution">
    <text evidence="2">The sequence shown here is derived from an EMBL/GenBank/DDBJ whole genome shotgun (WGS) entry which is preliminary data.</text>
</comment>
<evidence type="ECO:0000313" key="2">
    <source>
        <dbReference type="EMBL" id="GAN99248.1"/>
    </source>
</evidence>
<dbReference type="Proteomes" id="UP000032683">
    <property type="component" value="Unassembled WGS sequence"/>
</dbReference>
<protein>
    <recommendedName>
        <fullName evidence="4">Secreted protein</fullName>
    </recommendedName>
</protein>
<sequence length="73" mass="8066">MSRPWSGFITRYMTSMSAAFMLLAAPAAAVPPVGKLQAGCQRVDPAHTQIIFFLLHMEFTHYSGMFSGMILQV</sequence>